<keyword evidence="3" id="KW-0862">Zinc</keyword>
<evidence type="ECO:0000256" key="2">
    <source>
        <dbReference type="ARBA" id="ARBA00022491"/>
    </source>
</evidence>
<evidence type="ECO:0000256" key="4">
    <source>
        <dbReference type="ARBA" id="ARBA00023015"/>
    </source>
</evidence>
<dbReference type="EMBL" id="CP146256">
    <property type="protein sequence ID" value="XAH75380.1"/>
    <property type="molecule type" value="Genomic_DNA"/>
</dbReference>
<dbReference type="InterPro" id="IPR002481">
    <property type="entry name" value="FUR"/>
</dbReference>
<keyword evidence="8" id="KW-1185">Reference proteome</keyword>
<reference evidence="7 8" key="1">
    <citation type="submission" date="2024-02" db="EMBL/GenBank/DDBJ databases">
        <title>Bacterial strain from lacustrine sediment.</title>
        <authorList>
            <person name="Petit C."/>
            <person name="Fadhlaoui K."/>
        </authorList>
    </citation>
    <scope>NUCLEOTIDE SEQUENCE [LARGE SCALE GENOMIC DNA]</scope>
    <source>
        <strain evidence="7 8">IPX-CK</strain>
    </source>
</reference>
<dbReference type="InterPro" id="IPR043135">
    <property type="entry name" value="Fur_C"/>
</dbReference>
<gene>
    <name evidence="7" type="ORF">V6984_06380</name>
</gene>
<dbReference type="Proteomes" id="UP001451571">
    <property type="component" value="Chromosome"/>
</dbReference>
<organism evidence="7 8">
    <name type="scientific">Kineothrix sedimenti</name>
    <dbReference type="NCBI Taxonomy" id="3123317"/>
    <lineage>
        <taxon>Bacteria</taxon>
        <taxon>Bacillati</taxon>
        <taxon>Bacillota</taxon>
        <taxon>Clostridia</taxon>
        <taxon>Lachnospirales</taxon>
        <taxon>Lachnospiraceae</taxon>
        <taxon>Kineothrix</taxon>
    </lineage>
</organism>
<comment type="similarity">
    <text evidence="1">Belongs to the Fur family.</text>
</comment>
<protein>
    <submittedName>
        <fullName evidence="7">Transcriptional repressor</fullName>
    </submittedName>
</protein>
<evidence type="ECO:0000256" key="6">
    <source>
        <dbReference type="ARBA" id="ARBA00023163"/>
    </source>
</evidence>
<evidence type="ECO:0000256" key="3">
    <source>
        <dbReference type="ARBA" id="ARBA00022833"/>
    </source>
</evidence>
<evidence type="ECO:0000256" key="5">
    <source>
        <dbReference type="ARBA" id="ARBA00023125"/>
    </source>
</evidence>
<evidence type="ECO:0000313" key="8">
    <source>
        <dbReference type="Proteomes" id="UP001451571"/>
    </source>
</evidence>
<accession>A0ABZ3F159</accession>
<evidence type="ECO:0000256" key="1">
    <source>
        <dbReference type="ARBA" id="ARBA00007957"/>
    </source>
</evidence>
<keyword evidence="5" id="KW-0238">DNA-binding</keyword>
<dbReference type="PANTHER" id="PTHR33202:SF7">
    <property type="entry name" value="FERRIC UPTAKE REGULATION PROTEIN"/>
    <property type="match status" value="1"/>
</dbReference>
<dbReference type="RefSeq" id="WP_342758941.1">
    <property type="nucleotide sequence ID" value="NZ_CP146256.1"/>
</dbReference>
<dbReference type="Gene3D" id="1.10.10.10">
    <property type="entry name" value="Winged helix-like DNA-binding domain superfamily/Winged helix DNA-binding domain"/>
    <property type="match status" value="1"/>
</dbReference>
<dbReference type="Pfam" id="PF01475">
    <property type="entry name" value="FUR"/>
    <property type="match status" value="1"/>
</dbReference>
<keyword evidence="2" id="KW-0678">Repressor</keyword>
<dbReference type="InterPro" id="IPR036388">
    <property type="entry name" value="WH-like_DNA-bd_sf"/>
</dbReference>
<keyword evidence="4" id="KW-0805">Transcription regulation</keyword>
<dbReference type="SUPFAM" id="SSF46785">
    <property type="entry name" value="Winged helix' DNA-binding domain"/>
    <property type="match status" value="1"/>
</dbReference>
<keyword evidence="6" id="KW-0804">Transcription</keyword>
<evidence type="ECO:0000313" key="7">
    <source>
        <dbReference type="EMBL" id="XAH75380.1"/>
    </source>
</evidence>
<dbReference type="Gene3D" id="3.30.1490.190">
    <property type="match status" value="1"/>
</dbReference>
<dbReference type="PANTHER" id="PTHR33202">
    <property type="entry name" value="ZINC UPTAKE REGULATION PROTEIN"/>
    <property type="match status" value="1"/>
</dbReference>
<proteinExistence type="inferred from homology"/>
<name>A0ABZ3F159_9FIRM</name>
<dbReference type="InterPro" id="IPR036390">
    <property type="entry name" value="WH_DNA-bd_sf"/>
</dbReference>
<dbReference type="CDD" id="cd07153">
    <property type="entry name" value="Fur_like"/>
    <property type="match status" value="1"/>
</dbReference>
<sequence length="137" mass="15918">MKEVQNNWPAGIKRTKQREHVLSILEESEKPLSAADICSKMGISGDTAWLSTVYRILELFLKKDIVVKTSILNNEMAVYELNRFKHKHYAVCMNCHKIITMVNCPMEKFIPKLEDEDFYVMGHNLEIFGFCKDCKTN</sequence>